<accession>A0A0J1IT80</accession>
<sequence>MIDSRENGILAKIFANRTKIESWFETLQHPNTFWMIPLASRGILRTLLKCQNEISFNELAEMSSDNREVTSIYMLELESVLEEQKLFILQ</sequence>
<comment type="caution">
    <text evidence="1">The sequence shown here is derived from an EMBL/GenBank/DDBJ whole genome shotgun (WGS) entry which is preliminary data.</text>
</comment>
<dbReference type="EMBL" id="LDZY01000001">
    <property type="protein sequence ID" value="KLU67856.1"/>
    <property type="molecule type" value="Genomic_DNA"/>
</dbReference>
<dbReference type="RefSeq" id="WP_047808202.1">
    <property type="nucleotide sequence ID" value="NZ_LDZY01000001.1"/>
</dbReference>
<organism evidence="1 2">
    <name type="scientific">Desulfosporosinus acididurans</name>
    <dbReference type="NCBI Taxonomy" id="476652"/>
    <lineage>
        <taxon>Bacteria</taxon>
        <taxon>Bacillati</taxon>
        <taxon>Bacillota</taxon>
        <taxon>Clostridia</taxon>
        <taxon>Eubacteriales</taxon>
        <taxon>Desulfitobacteriaceae</taxon>
        <taxon>Desulfosporosinus</taxon>
    </lineage>
</organism>
<name>A0A0J1IT80_9FIRM</name>
<evidence type="ECO:0000313" key="2">
    <source>
        <dbReference type="Proteomes" id="UP000036356"/>
    </source>
</evidence>
<evidence type="ECO:0000313" key="1">
    <source>
        <dbReference type="EMBL" id="KLU67856.1"/>
    </source>
</evidence>
<proteinExistence type="predicted"/>
<reference evidence="1 2" key="1">
    <citation type="submission" date="2015-06" db="EMBL/GenBank/DDBJ databases">
        <title>Draft genome of the moderately acidophilic sulfate reducer Candidatus Desulfosporosinus acididurans strain M1.</title>
        <authorList>
            <person name="Poehlein A."/>
            <person name="Petzsch P."/>
            <person name="Johnson B.D."/>
            <person name="Schloemann M."/>
            <person name="Daniel R."/>
            <person name="Muehling M."/>
        </authorList>
    </citation>
    <scope>NUCLEOTIDE SEQUENCE [LARGE SCALE GENOMIC DNA]</scope>
    <source>
        <strain evidence="1 2">M1</strain>
    </source>
</reference>
<keyword evidence="2" id="KW-1185">Reference proteome</keyword>
<dbReference type="AlphaFoldDB" id="A0A0J1IT80"/>
<gene>
    <name evidence="1" type="ORF">DEAC_c02630</name>
</gene>
<dbReference type="Proteomes" id="UP000036356">
    <property type="component" value="Unassembled WGS sequence"/>
</dbReference>
<dbReference type="PATRIC" id="fig|476652.3.peg.261"/>
<protein>
    <submittedName>
        <fullName evidence="1">Uncharacterized protein</fullName>
    </submittedName>
</protein>